<dbReference type="NCBIfam" id="TIGR01593">
    <property type="entry name" value="holin_tox_secr"/>
    <property type="match status" value="1"/>
</dbReference>
<dbReference type="HOGENOM" id="CLU_125939_0_0_9"/>
<protein>
    <submittedName>
        <fullName evidence="6">Putative toxin secretion/phage lysis holin</fullName>
    </submittedName>
</protein>
<dbReference type="KEGG" id="awo:Awo_c26830"/>
<keyword evidence="4 5" id="KW-0472">Membrane</keyword>
<evidence type="ECO:0000256" key="3">
    <source>
        <dbReference type="ARBA" id="ARBA00022989"/>
    </source>
</evidence>
<keyword evidence="2 5" id="KW-0812">Transmembrane</keyword>
<dbReference type="OrthoDB" id="88184at2"/>
<evidence type="ECO:0000256" key="1">
    <source>
        <dbReference type="ARBA" id="ARBA00004141"/>
    </source>
</evidence>
<keyword evidence="7" id="KW-1185">Reference proteome</keyword>
<organism evidence="6 7">
    <name type="scientific">Acetobacterium woodii (strain ATCC 29683 / DSM 1030 / JCM 2381 / KCTC 1655 / WB1)</name>
    <dbReference type="NCBI Taxonomy" id="931626"/>
    <lineage>
        <taxon>Bacteria</taxon>
        <taxon>Bacillati</taxon>
        <taxon>Bacillota</taxon>
        <taxon>Clostridia</taxon>
        <taxon>Eubacteriales</taxon>
        <taxon>Eubacteriaceae</taxon>
        <taxon>Acetobacterium</taxon>
    </lineage>
</organism>
<evidence type="ECO:0000313" key="6">
    <source>
        <dbReference type="EMBL" id="AFA49436.1"/>
    </source>
</evidence>
<reference evidence="6 7" key="2">
    <citation type="journal article" date="2012" name="PLoS ONE">
        <title>An ancient pathway combining carbon dioxide fixation with the generation and utilization of a sodium ion gradient for ATP synthesis.</title>
        <authorList>
            <person name="Poehlein A."/>
            <person name="Schmidt S."/>
            <person name="Kaster A.K."/>
            <person name="Goenrich M."/>
            <person name="Vollmers J."/>
            <person name="Thurmer A."/>
            <person name="Bertsch J."/>
            <person name="Schuchmann K."/>
            <person name="Voigt B."/>
            <person name="Hecker M."/>
            <person name="Daniel R."/>
            <person name="Thauer R.K."/>
            <person name="Gottschalk G."/>
            <person name="Muller V."/>
        </authorList>
    </citation>
    <scope>NUCLEOTIDE SEQUENCE [LARGE SCALE GENOMIC DNA]</scope>
    <source>
        <strain evidence="7">ATCC 29683 / DSM 1030 / JCM 2381 / KCTC 1655 / WB1</strain>
    </source>
</reference>
<dbReference type="InterPro" id="IPR006480">
    <property type="entry name" value="Phage_holin_4_1"/>
</dbReference>
<sequence length="136" mass="15031">MKKFLDDLPQYFALLGSVLGFLLGGFDGYLYTLLGFILIDYLTGLVVAITLRQVSSEVGFVGILKKMLILVMVAMGHLLDQNLLGAGNALRTAVIFFYTANEGISITENLTRLGFPIPAKLKMVLAQLYDKEKEEH</sequence>
<dbReference type="Pfam" id="PF05105">
    <property type="entry name" value="Phage_holin_4_1"/>
    <property type="match status" value="1"/>
</dbReference>
<accession>H6LFE9</accession>
<feature type="transmembrane region" description="Helical" evidence="5">
    <location>
        <begin position="59"/>
        <end position="79"/>
    </location>
</feature>
<gene>
    <name evidence="6" type="ordered locus">Awo_c26830</name>
</gene>
<dbReference type="EMBL" id="CP002987">
    <property type="protein sequence ID" value="AFA49436.1"/>
    <property type="molecule type" value="Genomic_DNA"/>
</dbReference>
<evidence type="ECO:0000256" key="2">
    <source>
        <dbReference type="ARBA" id="ARBA00022692"/>
    </source>
</evidence>
<dbReference type="eggNOG" id="COG4824">
    <property type="taxonomic scope" value="Bacteria"/>
</dbReference>
<dbReference type="AlphaFoldDB" id="H6LFE9"/>
<evidence type="ECO:0000256" key="5">
    <source>
        <dbReference type="SAM" id="Phobius"/>
    </source>
</evidence>
<evidence type="ECO:0000313" key="7">
    <source>
        <dbReference type="Proteomes" id="UP000007177"/>
    </source>
</evidence>
<evidence type="ECO:0000256" key="4">
    <source>
        <dbReference type="ARBA" id="ARBA00023136"/>
    </source>
</evidence>
<proteinExistence type="predicted"/>
<dbReference type="Proteomes" id="UP000007177">
    <property type="component" value="Chromosome"/>
</dbReference>
<reference evidence="7" key="1">
    <citation type="submission" date="2011-07" db="EMBL/GenBank/DDBJ databases">
        <title>Complete genome sequence of Acetobacterium woodii.</title>
        <authorList>
            <person name="Poehlein A."/>
            <person name="Schmidt S."/>
            <person name="Kaster A.-K."/>
            <person name="Goenrich M."/>
            <person name="Vollmers J."/>
            <person name="Thuermer A."/>
            <person name="Gottschalk G."/>
            <person name="Thauer R.K."/>
            <person name="Daniel R."/>
            <person name="Mueller V."/>
        </authorList>
    </citation>
    <scope>NUCLEOTIDE SEQUENCE [LARGE SCALE GENOMIC DNA]</scope>
    <source>
        <strain evidence="7">ATCC 29683 / DSM 1030 / JCM 2381 / KCTC 1655 / WB1</strain>
    </source>
</reference>
<comment type="subcellular location">
    <subcellularLocation>
        <location evidence="1">Membrane</location>
        <topology evidence="1">Multi-pass membrane protein</topology>
    </subcellularLocation>
</comment>
<dbReference type="STRING" id="931626.Awo_c26830"/>
<dbReference type="GO" id="GO:0016020">
    <property type="term" value="C:membrane"/>
    <property type="evidence" value="ECO:0007669"/>
    <property type="project" value="UniProtKB-SubCell"/>
</dbReference>
<dbReference type="RefSeq" id="WP_014357034.1">
    <property type="nucleotide sequence ID" value="NC_016894.1"/>
</dbReference>
<keyword evidence="3 5" id="KW-1133">Transmembrane helix</keyword>
<name>H6LFE9_ACEWD</name>